<dbReference type="AlphaFoldDB" id="A0A6J0KRL3"/>
<feature type="domain" description="F-box" evidence="2">
    <location>
        <begin position="29"/>
        <end position="76"/>
    </location>
</feature>
<dbReference type="SMART" id="SM00256">
    <property type="entry name" value="FBOX"/>
    <property type="match status" value="1"/>
</dbReference>
<proteinExistence type="predicted"/>
<dbReference type="SUPFAM" id="SSF81383">
    <property type="entry name" value="F-box domain"/>
    <property type="match status" value="1"/>
</dbReference>
<keyword evidence="3" id="KW-1185">Reference proteome</keyword>
<dbReference type="NCBIfam" id="TIGR01640">
    <property type="entry name" value="F_box_assoc_1"/>
    <property type="match status" value="1"/>
</dbReference>
<dbReference type="PANTHER" id="PTHR31111">
    <property type="entry name" value="BNAA05G37150D PROTEIN-RELATED"/>
    <property type="match status" value="1"/>
</dbReference>
<dbReference type="InterPro" id="IPR036047">
    <property type="entry name" value="F-box-like_dom_sf"/>
</dbReference>
<evidence type="ECO:0000256" key="1">
    <source>
        <dbReference type="SAM" id="MobiDB-lite"/>
    </source>
</evidence>
<sequence length="402" mass="46461">MKNMEQQSSEGLVLTTSGHETQSANSVREYSVPPIPDDMLMEIFSRVPAKSIARFRCVSKFLGSILRRPDFNYLFLTKSLTRGRFLFALEVDEKLFFCSSPQPHNPNDNSSLVATPYQTPMIFPEKISFDNPSTLCRLVLPRQMRVICNPATGDFLTLPNVLKENILPNGNPVVFERLYFGYDPIGKRFKVLCITSSRDERPNTYQVLTLESGKLLWRMVECKFHFETTLGRTTDICINGVLYFEAKMEKSTVIVCFDVRSEKFGFINMEQKRACELDSLELFNYRGKLGIHHKKDDIYGTRLVLWVLEDARNHNWCKLDYALSPLDKEMVKHTKFVGVTGRGEIVYSSYPFRPVNWYFLLFNNVESMTSTRVKVEGLEVEEGKKDHFINTLIGYVENLEFM</sequence>
<dbReference type="KEGG" id="rsz:108821733"/>
<feature type="compositionally biased region" description="Polar residues" evidence="1">
    <location>
        <begin position="1"/>
        <end position="28"/>
    </location>
</feature>
<gene>
    <name evidence="4" type="primary">LOC108821733</name>
</gene>
<evidence type="ECO:0000313" key="3">
    <source>
        <dbReference type="Proteomes" id="UP000504610"/>
    </source>
</evidence>
<feature type="region of interest" description="Disordered" evidence="1">
    <location>
        <begin position="1"/>
        <end position="30"/>
    </location>
</feature>
<organism evidence="3 4">
    <name type="scientific">Raphanus sativus</name>
    <name type="common">Radish</name>
    <name type="synonym">Raphanus raphanistrum var. sativus</name>
    <dbReference type="NCBI Taxonomy" id="3726"/>
    <lineage>
        <taxon>Eukaryota</taxon>
        <taxon>Viridiplantae</taxon>
        <taxon>Streptophyta</taxon>
        <taxon>Embryophyta</taxon>
        <taxon>Tracheophyta</taxon>
        <taxon>Spermatophyta</taxon>
        <taxon>Magnoliopsida</taxon>
        <taxon>eudicotyledons</taxon>
        <taxon>Gunneridae</taxon>
        <taxon>Pentapetalae</taxon>
        <taxon>rosids</taxon>
        <taxon>malvids</taxon>
        <taxon>Brassicales</taxon>
        <taxon>Brassicaceae</taxon>
        <taxon>Brassiceae</taxon>
        <taxon>Raphanus</taxon>
    </lineage>
</organism>
<dbReference type="Pfam" id="PF00646">
    <property type="entry name" value="F-box"/>
    <property type="match status" value="1"/>
</dbReference>
<dbReference type="InterPro" id="IPR013187">
    <property type="entry name" value="F-box-assoc_dom_typ3"/>
</dbReference>
<dbReference type="InterPro" id="IPR017451">
    <property type="entry name" value="F-box-assoc_interact_dom"/>
</dbReference>
<evidence type="ECO:0000259" key="2">
    <source>
        <dbReference type="PROSITE" id="PS50181"/>
    </source>
</evidence>
<dbReference type="PROSITE" id="PS50181">
    <property type="entry name" value="FBOX"/>
    <property type="match status" value="1"/>
</dbReference>
<dbReference type="InterPro" id="IPR001810">
    <property type="entry name" value="F-box_dom"/>
</dbReference>
<accession>A0A6J0KRL3</accession>
<name>A0A6J0KRL3_RAPSA</name>
<reference evidence="3" key="1">
    <citation type="journal article" date="2019" name="Database">
        <title>The radish genome database (RadishGD): an integrated information resource for radish genomics.</title>
        <authorList>
            <person name="Yu H.J."/>
            <person name="Baek S."/>
            <person name="Lee Y.J."/>
            <person name="Cho A."/>
            <person name="Mun J.H."/>
        </authorList>
    </citation>
    <scope>NUCLEOTIDE SEQUENCE [LARGE SCALE GENOMIC DNA]</scope>
    <source>
        <strain evidence="3">cv. WK10039</strain>
    </source>
</reference>
<dbReference type="CDD" id="cd22157">
    <property type="entry name" value="F-box_AtFBW1-like"/>
    <property type="match status" value="1"/>
</dbReference>
<dbReference type="OrthoDB" id="1074445at2759"/>
<dbReference type="PANTHER" id="PTHR31111:SF94">
    <property type="entry name" value="E3 UBIQUITIN-PROTEIN LIGASE SGIP1"/>
    <property type="match status" value="1"/>
</dbReference>
<dbReference type="Pfam" id="PF08268">
    <property type="entry name" value="FBA_3"/>
    <property type="match status" value="1"/>
</dbReference>
<evidence type="ECO:0000313" key="4">
    <source>
        <dbReference type="RefSeq" id="XP_018450223.2"/>
    </source>
</evidence>
<reference evidence="4" key="2">
    <citation type="submission" date="2025-08" db="UniProtKB">
        <authorList>
            <consortium name="RefSeq"/>
        </authorList>
    </citation>
    <scope>IDENTIFICATION</scope>
    <source>
        <tissue evidence="4">Leaf</tissue>
    </source>
</reference>
<dbReference type="RefSeq" id="XP_018450223.2">
    <property type="nucleotide sequence ID" value="XM_018594721.2"/>
</dbReference>
<dbReference type="Proteomes" id="UP000504610">
    <property type="component" value="Chromosome 8"/>
</dbReference>
<protein>
    <submittedName>
        <fullName evidence="4">F-box protein At1g53360</fullName>
    </submittedName>
</protein>
<dbReference type="GeneID" id="108821733"/>